<dbReference type="AlphaFoldDB" id="A0AAN6SX91"/>
<accession>A0AAN6SX91</accession>
<reference evidence="2" key="1">
    <citation type="journal article" date="2023" name="Mol. Phylogenet. Evol.">
        <title>Genome-scale phylogeny and comparative genomics of the fungal order Sordariales.</title>
        <authorList>
            <person name="Hensen N."/>
            <person name="Bonometti L."/>
            <person name="Westerberg I."/>
            <person name="Brannstrom I.O."/>
            <person name="Guillou S."/>
            <person name="Cros-Aarteil S."/>
            <person name="Calhoun S."/>
            <person name="Haridas S."/>
            <person name="Kuo A."/>
            <person name="Mondo S."/>
            <person name="Pangilinan J."/>
            <person name="Riley R."/>
            <person name="LaButti K."/>
            <person name="Andreopoulos B."/>
            <person name="Lipzen A."/>
            <person name="Chen C."/>
            <person name="Yan M."/>
            <person name="Daum C."/>
            <person name="Ng V."/>
            <person name="Clum A."/>
            <person name="Steindorff A."/>
            <person name="Ohm R.A."/>
            <person name="Martin F."/>
            <person name="Silar P."/>
            <person name="Natvig D.O."/>
            <person name="Lalanne C."/>
            <person name="Gautier V."/>
            <person name="Ament-Velasquez S.L."/>
            <person name="Kruys A."/>
            <person name="Hutchinson M.I."/>
            <person name="Powell A.J."/>
            <person name="Barry K."/>
            <person name="Miller A.N."/>
            <person name="Grigoriev I.V."/>
            <person name="Debuchy R."/>
            <person name="Gladieux P."/>
            <person name="Hiltunen Thoren M."/>
            <person name="Johannesson H."/>
        </authorList>
    </citation>
    <scope>NUCLEOTIDE SEQUENCE</scope>
    <source>
        <strain evidence="2">CBS 757.83</strain>
    </source>
</reference>
<feature type="coiled-coil region" evidence="1">
    <location>
        <begin position="192"/>
        <end position="219"/>
    </location>
</feature>
<name>A0AAN6SX91_9PEZI</name>
<evidence type="ECO:0000313" key="2">
    <source>
        <dbReference type="EMBL" id="KAK4096386.1"/>
    </source>
</evidence>
<keyword evidence="3" id="KW-1185">Reference proteome</keyword>
<dbReference type="Proteomes" id="UP001305647">
    <property type="component" value="Unassembled WGS sequence"/>
</dbReference>
<organism evidence="2 3">
    <name type="scientific">Parathielavia hyrcaniae</name>
    <dbReference type="NCBI Taxonomy" id="113614"/>
    <lineage>
        <taxon>Eukaryota</taxon>
        <taxon>Fungi</taxon>
        <taxon>Dikarya</taxon>
        <taxon>Ascomycota</taxon>
        <taxon>Pezizomycotina</taxon>
        <taxon>Sordariomycetes</taxon>
        <taxon>Sordariomycetidae</taxon>
        <taxon>Sordariales</taxon>
        <taxon>Chaetomiaceae</taxon>
        <taxon>Parathielavia</taxon>
    </lineage>
</organism>
<evidence type="ECO:0000313" key="3">
    <source>
        <dbReference type="Proteomes" id="UP001305647"/>
    </source>
</evidence>
<keyword evidence="1" id="KW-0175">Coiled coil</keyword>
<evidence type="ECO:0000256" key="1">
    <source>
        <dbReference type="SAM" id="Coils"/>
    </source>
</evidence>
<protein>
    <submittedName>
        <fullName evidence="2">Uncharacterized protein</fullName>
    </submittedName>
</protein>
<dbReference type="EMBL" id="MU863716">
    <property type="protein sequence ID" value="KAK4096386.1"/>
    <property type="molecule type" value="Genomic_DNA"/>
</dbReference>
<reference evidence="2" key="2">
    <citation type="submission" date="2023-05" db="EMBL/GenBank/DDBJ databases">
        <authorList>
            <consortium name="Lawrence Berkeley National Laboratory"/>
            <person name="Steindorff A."/>
            <person name="Hensen N."/>
            <person name="Bonometti L."/>
            <person name="Westerberg I."/>
            <person name="Brannstrom I.O."/>
            <person name="Guillou S."/>
            <person name="Cros-Aarteil S."/>
            <person name="Calhoun S."/>
            <person name="Haridas S."/>
            <person name="Kuo A."/>
            <person name="Mondo S."/>
            <person name="Pangilinan J."/>
            <person name="Riley R."/>
            <person name="Labutti K."/>
            <person name="Andreopoulos B."/>
            <person name="Lipzen A."/>
            <person name="Chen C."/>
            <person name="Yanf M."/>
            <person name="Daum C."/>
            <person name="Ng V."/>
            <person name="Clum A."/>
            <person name="Ohm R."/>
            <person name="Martin F."/>
            <person name="Silar P."/>
            <person name="Natvig D."/>
            <person name="Lalanne C."/>
            <person name="Gautier V."/>
            <person name="Ament-Velasquez S.L."/>
            <person name="Kruys A."/>
            <person name="Hutchinson M.I."/>
            <person name="Powell A.J."/>
            <person name="Barry K."/>
            <person name="Miller A.N."/>
            <person name="Grigoriev I.V."/>
            <person name="Debuchy R."/>
            <person name="Gladieux P."/>
            <person name="Thoren M.H."/>
            <person name="Johannesson H."/>
        </authorList>
    </citation>
    <scope>NUCLEOTIDE SEQUENCE</scope>
    <source>
        <strain evidence="2">CBS 757.83</strain>
    </source>
</reference>
<gene>
    <name evidence="2" type="ORF">N658DRAFT_527775</name>
</gene>
<proteinExistence type="predicted"/>
<comment type="caution">
    <text evidence="2">The sequence shown here is derived from an EMBL/GenBank/DDBJ whole genome shotgun (WGS) entry which is preliminary data.</text>
</comment>
<sequence>MANMDDCLSGEECGLFVDHTNCAGHKISAESIDMDMALTRLGPRDLTTHDSDDGIIDQVADKVISDVEGLLVAKIDHHAGHEIENPKARVSEMELRSVGDKVVMLNTFRDLMKTNVRAENGITRHMLREMVHQEAKLLNDYCEIEMENLKEQLLAFDKSPWGRDGQIAGARFARTETAICGLKKPQEQEQGGRRLRDAIAALTERVEALEKQYSTKKSENVNK</sequence>